<dbReference type="STRING" id="52247.A0A4T0X1E0"/>
<sequence>MERKSFLDQEPPPGYIAGIGRGVTGFSTRSFNQPSHNHEDTTNVQDIDTSLTSSRFTKEDDQDLEADKIYEDIEAYLKDKRHKKRKGETKTISHDDNKVVAEEESVSQSIAKISEQFQDVKQELASISPEQWENLPESGDFTRRNKRLRQELQSQQRFYRNSDMIAVDLKNSDNIELSLDDFNTYTDQNDESKQSEKNQHNVDLFELSRTRDRLLENQIMMGSQNTKAQVDPKVYLEALNPNRKTYNIGDYKKTRKLLAKLCETNPHNPQNWIASAKLELEAQKLGKAKQIIQEGCERCPKSEETWLTNLEINQNDTQMCKVIVAEAIKYNYKSVKLWMKAVSYESDNLSKSRIIRKALEWLPRSEELWIAAAQYESENSITIKLLEKAVTLIPNSVNLWLQLASVQDPILAIETLLKGAEKVPVESAYLIWIKIAKLEEKMTSNEVKVNKFVMKAVESSTFESYKKWIEEAERCEKEGFKITCRSIIMNSLETVDPDELIKCCKVEHEKNFIEVTDSMYTFMTTRSPQNESIWEEYLSFKKNSNDFSGLFLVYELAIEAMPNKIDLYTQYCDAKLRYDFDLDLEKIRMILSEALDKYPENEVLWLYSINFEFKHGSTEVAMDLFESCENVIKTPSVKYWLNKASLLSTISDLQSAVRTLETGIKLYPGEPEFYLEKSNFHELQNEENDTRSALELGIKACDNNDKLYIALSSHYIHRHKNVIKSRSILEDGLSKHPSSDILHHARIKLEITADNKPQAQRLLSKAISLIPDSPILWCDNIKLATKQQLRTTYALALKRTNDNPIVILTIAKDLWKGGKIDKAHQFFKAGLDKDPAYGDLYIYYYAFLLNYGSREDMESIENRMSRNMPLHGHKWERILRKNILRNVEDLQLVREAAVDITKLM</sequence>
<dbReference type="InterPro" id="IPR011990">
    <property type="entry name" value="TPR-like_helical_dom_sf"/>
</dbReference>
<evidence type="ECO:0000313" key="7">
    <source>
        <dbReference type="Proteomes" id="UP000307173"/>
    </source>
</evidence>
<gene>
    <name evidence="6" type="ORF">CANINC_002541</name>
</gene>
<evidence type="ECO:0000256" key="2">
    <source>
        <dbReference type="ARBA" id="ARBA00022737"/>
    </source>
</evidence>
<proteinExistence type="predicted"/>
<dbReference type="InterPro" id="IPR045075">
    <property type="entry name" value="Syf1-like"/>
</dbReference>
<name>A0A4T0X1E0_9ASCO</name>
<dbReference type="SMART" id="SM00386">
    <property type="entry name" value="HAT"/>
    <property type="match status" value="10"/>
</dbReference>
<evidence type="ECO:0000313" key="6">
    <source>
        <dbReference type="EMBL" id="TID28363.1"/>
    </source>
</evidence>
<dbReference type="OrthoDB" id="440128at2759"/>
<keyword evidence="3" id="KW-0539">Nucleus</keyword>
<dbReference type="GO" id="GO:0071013">
    <property type="term" value="C:catalytic step 2 spliceosome"/>
    <property type="evidence" value="ECO:0007669"/>
    <property type="project" value="TreeGrafter"/>
</dbReference>
<feature type="region of interest" description="Disordered" evidence="4">
    <location>
        <begin position="1"/>
        <end position="60"/>
    </location>
</feature>
<keyword evidence="7" id="KW-1185">Reference proteome</keyword>
<feature type="domain" description="PRP1 splicing factor N-terminal" evidence="5">
    <location>
        <begin position="11"/>
        <end position="144"/>
    </location>
</feature>
<feature type="compositionally biased region" description="Polar residues" evidence="4">
    <location>
        <begin position="25"/>
        <end position="35"/>
    </location>
</feature>
<dbReference type="GO" id="GO:0000244">
    <property type="term" value="P:spliceosomal tri-snRNP complex assembly"/>
    <property type="evidence" value="ECO:0007669"/>
    <property type="project" value="TreeGrafter"/>
</dbReference>
<organism evidence="6 7">
    <name type="scientific">Pichia inconspicua</name>
    <dbReference type="NCBI Taxonomy" id="52247"/>
    <lineage>
        <taxon>Eukaryota</taxon>
        <taxon>Fungi</taxon>
        <taxon>Dikarya</taxon>
        <taxon>Ascomycota</taxon>
        <taxon>Saccharomycotina</taxon>
        <taxon>Pichiomycetes</taxon>
        <taxon>Pichiales</taxon>
        <taxon>Pichiaceae</taxon>
        <taxon>Pichia</taxon>
    </lineage>
</organism>
<dbReference type="PANTHER" id="PTHR11246:SF1">
    <property type="entry name" value="PRE-MRNA-PROCESSING FACTOR 6"/>
    <property type="match status" value="1"/>
</dbReference>
<evidence type="ECO:0000259" key="5">
    <source>
        <dbReference type="Pfam" id="PF06424"/>
    </source>
</evidence>
<dbReference type="InterPro" id="IPR003107">
    <property type="entry name" value="HAT"/>
</dbReference>
<evidence type="ECO:0000256" key="3">
    <source>
        <dbReference type="ARBA" id="ARBA00023242"/>
    </source>
</evidence>
<accession>A0A4T0X1E0</accession>
<evidence type="ECO:0000256" key="4">
    <source>
        <dbReference type="SAM" id="MobiDB-lite"/>
    </source>
</evidence>
<protein>
    <recommendedName>
        <fullName evidence="5">PRP1 splicing factor N-terminal domain-containing protein</fullName>
    </recommendedName>
</protein>
<dbReference type="AlphaFoldDB" id="A0A4T0X1E0"/>
<comment type="subcellular location">
    <subcellularLocation>
        <location evidence="1">Nucleus</location>
    </subcellularLocation>
</comment>
<dbReference type="PANTHER" id="PTHR11246">
    <property type="entry name" value="PRE-MRNA SPLICING FACTOR"/>
    <property type="match status" value="1"/>
</dbReference>
<evidence type="ECO:0000256" key="1">
    <source>
        <dbReference type="ARBA" id="ARBA00004123"/>
    </source>
</evidence>
<dbReference type="InterPro" id="IPR010491">
    <property type="entry name" value="PRP1_N"/>
</dbReference>
<feature type="compositionally biased region" description="Polar residues" evidence="4">
    <location>
        <begin position="42"/>
        <end position="55"/>
    </location>
</feature>
<dbReference type="Pfam" id="PF23240">
    <property type="entry name" value="HAT_PRP39_N"/>
    <property type="match status" value="1"/>
</dbReference>
<dbReference type="SUPFAM" id="SSF48452">
    <property type="entry name" value="TPR-like"/>
    <property type="match status" value="3"/>
</dbReference>
<dbReference type="Gene3D" id="1.25.40.10">
    <property type="entry name" value="Tetratricopeptide repeat domain"/>
    <property type="match status" value="4"/>
</dbReference>
<comment type="caution">
    <text evidence="6">The sequence shown here is derived from an EMBL/GenBank/DDBJ whole genome shotgun (WGS) entry which is preliminary data.</text>
</comment>
<reference evidence="6 7" key="1">
    <citation type="journal article" date="2019" name="Front. Genet.">
        <title>Whole-Genome Sequencing of the Opportunistic Yeast Pathogen Candida inconspicua Uncovers Its Hybrid Origin.</title>
        <authorList>
            <person name="Mixao V."/>
            <person name="Hansen A.P."/>
            <person name="Saus E."/>
            <person name="Boekhout T."/>
            <person name="Lass-Florl C."/>
            <person name="Gabaldon T."/>
        </authorList>
    </citation>
    <scope>NUCLEOTIDE SEQUENCE [LARGE SCALE GENOMIC DNA]</scope>
    <source>
        <strain evidence="6 7">CBS 180</strain>
    </source>
</reference>
<dbReference type="Proteomes" id="UP000307173">
    <property type="component" value="Unassembled WGS sequence"/>
</dbReference>
<dbReference type="Pfam" id="PF06424">
    <property type="entry name" value="PRP1_N"/>
    <property type="match status" value="1"/>
</dbReference>
<dbReference type="GO" id="GO:0046540">
    <property type="term" value="C:U4/U6 x U5 tri-snRNP complex"/>
    <property type="evidence" value="ECO:0007669"/>
    <property type="project" value="TreeGrafter"/>
</dbReference>
<keyword evidence="2" id="KW-0677">Repeat</keyword>
<dbReference type="EMBL" id="SELW01000405">
    <property type="protein sequence ID" value="TID28363.1"/>
    <property type="molecule type" value="Genomic_DNA"/>
</dbReference>